<reference evidence="8" key="2">
    <citation type="submission" date="2021-09" db="EMBL/GenBank/DDBJ databases">
        <authorList>
            <person name="Gilroy R."/>
        </authorList>
    </citation>
    <scope>NUCLEOTIDE SEQUENCE</scope>
    <source>
        <strain evidence="8">ChiGjej2B2-19336</strain>
    </source>
</reference>
<keyword evidence="5" id="KW-0411">Iron-sulfur</keyword>
<dbReference type="RefSeq" id="WP_304122579.1">
    <property type="nucleotide sequence ID" value="NZ_DYZA01000156.1"/>
</dbReference>
<evidence type="ECO:0000259" key="7">
    <source>
        <dbReference type="PROSITE" id="PS51918"/>
    </source>
</evidence>
<dbReference type="Gene3D" id="3.20.20.70">
    <property type="entry name" value="Aldolase class I"/>
    <property type="match status" value="1"/>
</dbReference>
<dbReference type="InterPro" id="IPR036390">
    <property type="entry name" value="WH_DNA-bd_sf"/>
</dbReference>
<dbReference type="InterPro" id="IPR005149">
    <property type="entry name" value="Tscrpt_reg_PadR_N"/>
</dbReference>
<evidence type="ECO:0000256" key="3">
    <source>
        <dbReference type="ARBA" id="ARBA00022723"/>
    </source>
</evidence>
<evidence type="ECO:0000256" key="5">
    <source>
        <dbReference type="ARBA" id="ARBA00023014"/>
    </source>
</evidence>
<evidence type="ECO:0000313" key="8">
    <source>
        <dbReference type="EMBL" id="HJD97528.1"/>
    </source>
</evidence>
<dbReference type="InterPro" id="IPR058240">
    <property type="entry name" value="rSAM_sf"/>
</dbReference>
<evidence type="ECO:0000256" key="4">
    <source>
        <dbReference type="ARBA" id="ARBA00023004"/>
    </source>
</evidence>
<evidence type="ECO:0000256" key="6">
    <source>
        <dbReference type="SAM" id="MobiDB-lite"/>
    </source>
</evidence>
<comment type="cofactor">
    <cofactor evidence="1">
        <name>[4Fe-4S] cluster</name>
        <dbReference type="ChEBI" id="CHEBI:49883"/>
    </cofactor>
</comment>
<evidence type="ECO:0000256" key="2">
    <source>
        <dbReference type="ARBA" id="ARBA00022691"/>
    </source>
</evidence>
<dbReference type="InterPro" id="IPR013785">
    <property type="entry name" value="Aldolase_TIM"/>
</dbReference>
<feature type="compositionally biased region" description="Basic and acidic residues" evidence="6">
    <location>
        <begin position="458"/>
        <end position="472"/>
    </location>
</feature>
<sequence length="478" mass="52321">MDILDSCACSGGNLPRFVQPVLLALLAREPMHGYALVRKLAGSGLFGPQMPDMTGCYRMLRDMERSGVLETSRGLGEGPARKMYTVTARGRQCLNRWIDSLSRNRKHLDRVLGVLLTAKEESESLPEDCPLEERSFMEEVRARAMAGELPRREDVLHLLSYAPHSPQAAFLGRIARGVAREVAGDTARVWAAVGVDCAPCPMNCSFCAFGEAWGVVRKAHEWTREEILGAVCRYTFEGASWVVLRTTEHYGLERLSALAREARGLLPERCVLVANTGQKEAGDIRLLQEAGVEVMYHALRLGEGRDTPFAPEKRRAALKTIGEAGMTLACLVEPLGVEHTDGETADALLAALEAGAGICGVMARSNVPGTPFEGREELPEERLAQVAAVVRLCGGVRTKHICVHPPSQRAVEWGANVLVVETGAVPRADEEIPGEWKGFSVEDARELFTRCGYAFSRSAREESGEEGRESLVTRRCRP</sequence>
<accession>A0A921AXD9</accession>
<evidence type="ECO:0000256" key="1">
    <source>
        <dbReference type="ARBA" id="ARBA00001966"/>
    </source>
</evidence>
<dbReference type="SFLD" id="SFLDS00029">
    <property type="entry name" value="Radical_SAM"/>
    <property type="match status" value="1"/>
</dbReference>
<gene>
    <name evidence="8" type="ORF">K8W16_07770</name>
</gene>
<dbReference type="InterPro" id="IPR007197">
    <property type="entry name" value="rSAM"/>
</dbReference>
<dbReference type="PANTHER" id="PTHR33169">
    <property type="entry name" value="PADR-FAMILY TRANSCRIPTIONAL REGULATOR"/>
    <property type="match status" value="1"/>
</dbReference>
<dbReference type="GO" id="GO:0051536">
    <property type="term" value="F:iron-sulfur cluster binding"/>
    <property type="evidence" value="ECO:0007669"/>
    <property type="project" value="UniProtKB-KW"/>
</dbReference>
<keyword evidence="4" id="KW-0408">Iron</keyword>
<feature type="domain" description="Radical SAM core" evidence="7">
    <location>
        <begin position="185"/>
        <end position="397"/>
    </location>
</feature>
<organism evidence="8 9">
    <name type="scientific">Mailhella massiliensis</name>
    <dbReference type="NCBI Taxonomy" id="1903261"/>
    <lineage>
        <taxon>Bacteria</taxon>
        <taxon>Pseudomonadati</taxon>
        <taxon>Thermodesulfobacteriota</taxon>
        <taxon>Desulfovibrionia</taxon>
        <taxon>Desulfovibrionales</taxon>
        <taxon>Desulfovibrionaceae</taxon>
        <taxon>Mailhella</taxon>
    </lineage>
</organism>
<name>A0A921AXD9_9BACT</name>
<dbReference type="Gene3D" id="1.10.10.10">
    <property type="entry name" value="Winged helix-like DNA-binding domain superfamily/Winged helix DNA-binding domain"/>
    <property type="match status" value="1"/>
</dbReference>
<dbReference type="PROSITE" id="PS51918">
    <property type="entry name" value="RADICAL_SAM"/>
    <property type="match status" value="1"/>
</dbReference>
<dbReference type="GO" id="GO:0046872">
    <property type="term" value="F:metal ion binding"/>
    <property type="evidence" value="ECO:0007669"/>
    <property type="project" value="UniProtKB-KW"/>
</dbReference>
<feature type="region of interest" description="Disordered" evidence="6">
    <location>
        <begin position="458"/>
        <end position="478"/>
    </location>
</feature>
<dbReference type="InterPro" id="IPR052509">
    <property type="entry name" value="Metal_resp_DNA-bind_regulator"/>
</dbReference>
<keyword evidence="3" id="KW-0479">Metal-binding</keyword>
<dbReference type="Pfam" id="PF03551">
    <property type="entry name" value="PadR"/>
    <property type="match status" value="1"/>
</dbReference>
<dbReference type="PANTHER" id="PTHR33169:SF14">
    <property type="entry name" value="TRANSCRIPTIONAL REGULATOR RV3488"/>
    <property type="match status" value="1"/>
</dbReference>
<dbReference type="EMBL" id="DYZA01000156">
    <property type="protein sequence ID" value="HJD97528.1"/>
    <property type="molecule type" value="Genomic_DNA"/>
</dbReference>
<keyword evidence="2" id="KW-0949">S-adenosyl-L-methionine</keyword>
<dbReference type="SUPFAM" id="SSF46785">
    <property type="entry name" value="Winged helix' DNA-binding domain"/>
    <property type="match status" value="1"/>
</dbReference>
<comment type="caution">
    <text evidence="8">The sequence shown here is derived from an EMBL/GenBank/DDBJ whole genome shotgun (WGS) entry which is preliminary data.</text>
</comment>
<proteinExistence type="predicted"/>
<dbReference type="SUPFAM" id="SSF102114">
    <property type="entry name" value="Radical SAM enzymes"/>
    <property type="match status" value="1"/>
</dbReference>
<protein>
    <submittedName>
        <fullName evidence="8">Helix-turn-helix transcriptional regulator</fullName>
    </submittedName>
</protein>
<reference evidence="8" key="1">
    <citation type="journal article" date="2021" name="PeerJ">
        <title>Extensive microbial diversity within the chicken gut microbiome revealed by metagenomics and culture.</title>
        <authorList>
            <person name="Gilroy R."/>
            <person name="Ravi A."/>
            <person name="Getino M."/>
            <person name="Pursley I."/>
            <person name="Horton D.L."/>
            <person name="Alikhan N.F."/>
            <person name="Baker D."/>
            <person name="Gharbi K."/>
            <person name="Hall N."/>
            <person name="Watson M."/>
            <person name="Adriaenssens E.M."/>
            <person name="Foster-Nyarko E."/>
            <person name="Jarju S."/>
            <person name="Secka A."/>
            <person name="Antonio M."/>
            <person name="Oren A."/>
            <person name="Chaudhuri R.R."/>
            <person name="La Ragione R."/>
            <person name="Hildebrand F."/>
            <person name="Pallen M.J."/>
        </authorList>
    </citation>
    <scope>NUCLEOTIDE SEQUENCE</scope>
    <source>
        <strain evidence="8">ChiGjej2B2-19336</strain>
    </source>
</reference>
<dbReference type="InterPro" id="IPR036388">
    <property type="entry name" value="WH-like_DNA-bd_sf"/>
</dbReference>
<dbReference type="Proteomes" id="UP000698963">
    <property type="component" value="Unassembled WGS sequence"/>
</dbReference>
<dbReference type="AlphaFoldDB" id="A0A921AXD9"/>
<dbReference type="GO" id="GO:0003824">
    <property type="term" value="F:catalytic activity"/>
    <property type="evidence" value="ECO:0007669"/>
    <property type="project" value="InterPro"/>
</dbReference>
<evidence type="ECO:0000313" key="9">
    <source>
        <dbReference type="Proteomes" id="UP000698963"/>
    </source>
</evidence>